<dbReference type="Proteomes" id="UP000257089">
    <property type="component" value="Plasmid p48N_1"/>
</dbReference>
<reference evidence="1" key="1">
    <citation type="submission" date="2023-10" db="EMBL/GenBank/DDBJ databases">
        <title>A new archaeal virus that suppresses the transcription of host immunity genes.</title>
        <authorList>
            <person name="Turgeman-Grott I."/>
            <person name="Golan N."/>
            <person name="Neri U."/>
            <person name="Naki D."/>
            <person name="Altman N."/>
            <person name="Eizenshtein K."/>
            <person name="Choudhary D."/>
            <person name="Levi R."/>
            <person name="Himani H."/>
            <person name="Reshef L."/>
            <person name="Papke T.R."/>
            <person name="Gophna U."/>
        </authorList>
    </citation>
    <scope>NUCLEOTIDE SEQUENCE</scope>
    <source>
        <strain evidence="1">Atlit-48N</strain>
    </source>
</reference>
<evidence type="ECO:0000313" key="2">
    <source>
        <dbReference type="Proteomes" id="UP000257089"/>
    </source>
</evidence>
<proteinExistence type="predicted"/>
<evidence type="ECO:0000313" key="1">
    <source>
        <dbReference type="EMBL" id="XRJ21353.1"/>
    </source>
</evidence>
<dbReference type="EMBL" id="CP137690">
    <property type="protein sequence ID" value="XRJ21353.1"/>
    <property type="molecule type" value="Genomic_DNA"/>
</dbReference>
<organism evidence="1 2">
    <name type="scientific">Haloferax sp. Atlit-48N</name>
    <dbReference type="NCBI Taxonomy" id="2077198"/>
    <lineage>
        <taxon>Archaea</taxon>
        <taxon>Methanobacteriati</taxon>
        <taxon>Methanobacteriota</taxon>
        <taxon>Stenosarchaea group</taxon>
        <taxon>Halobacteria</taxon>
        <taxon>Halobacteriales</taxon>
        <taxon>Haloferacaceae</taxon>
        <taxon>Haloferax</taxon>
    </lineage>
</organism>
<keyword evidence="1" id="KW-0614">Plasmid</keyword>
<protein>
    <submittedName>
        <fullName evidence="1">Uncharacterized protein</fullName>
    </submittedName>
</protein>
<geneLocation type="plasmid" evidence="1 2">
    <name>p48N_1</name>
</geneLocation>
<name>A0ACD5I0U5_9EURY</name>
<accession>A0ACD5I0U5</accession>
<gene>
    <name evidence="1" type="ORF">DEQ67_014880</name>
</gene>
<sequence>MPTEDDLDFPPQSIEKNGYHWERAKLDKNSYQWVREMSDDEYPWDLEDVSLVGTDVPIRAVSLQSLDGEWQVEASETAGPDYHRPGFTELISAEFSHSTSDLAEARNIVHQFINQLS</sequence>